<accession>A0A4Z0JGW4</accession>
<dbReference type="Pfam" id="PF02311">
    <property type="entry name" value="AraC_binding"/>
    <property type="match status" value="1"/>
</dbReference>
<evidence type="ECO:0000256" key="3">
    <source>
        <dbReference type="ARBA" id="ARBA00023163"/>
    </source>
</evidence>
<dbReference type="OrthoDB" id="2211832at2"/>
<dbReference type="Pfam" id="PF12833">
    <property type="entry name" value="HTH_18"/>
    <property type="match status" value="1"/>
</dbReference>
<dbReference type="AlphaFoldDB" id="A0A4Z0JGW4"/>
<name>A0A4Z0JGW4_9LACO</name>
<dbReference type="PANTHER" id="PTHR43280:SF2">
    <property type="entry name" value="HTH-TYPE TRANSCRIPTIONAL REGULATOR EXSA"/>
    <property type="match status" value="1"/>
</dbReference>
<proteinExistence type="predicted"/>
<keyword evidence="3" id="KW-0804">Transcription</keyword>
<dbReference type="GO" id="GO:0003700">
    <property type="term" value="F:DNA-binding transcription factor activity"/>
    <property type="evidence" value="ECO:0007669"/>
    <property type="project" value="InterPro"/>
</dbReference>
<dbReference type="InterPro" id="IPR018060">
    <property type="entry name" value="HTH_AraC"/>
</dbReference>
<sequence>MTIKYEIVQTTPKLPFKYYFHDGKDIKHVPPHWHQSLELGFLVSDNVLKIRDNNATFTYHKGDIWLINSRDIHEAQFESVKNVFEFCLLIDYDFLKQIYPNIDQIHFSLHGRPAQLSQLIPYQEIEKQLRIMIQLLQEPKTDSDNLNLTGHLYILIALFLKNFSRQITSDTLVNESLIDKALSTINTNYAENLNGTILAKRLNTSVTTLNLQFHQAVQMPINKYITTVRLLMAQKKLLNTDRNIDCIAIECGFSSTKSFVRNFKNWKGTTPFQYRKNYV</sequence>
<dbReference type="PROSITE" id="PS00041">
    <property type="entry name" value="HTH_ARAC_FAMILY_1"/>
    <property type="match status" value="1"/>
</dbReference>
<dbReference type="EMBL" id="RKLY01000028">
    <property type="protein sequence ID" value="TGD22010.1"/>
    <property type="molecule type" value="Genomic_DNA"/>
</dbReference>
<evidence type="ECO:0000256" key="2">
    <source>
        <dbReference type="ARBA" id="ARBA00023125"/>
    </source>
</evidence>
<evidence type="ECO:0000256" key="1">
    <source>
        <dbReference type="ARBA" id="ARBA00023015"/>
    </source>
</evidence>
<dbReference type="InterPro" id="IPR009057">
    <property type="entry name" value="Homeodomain-like_sf"/>
</dbReference>
<keyword evidence="1" id="KW-0805">Transcription regulation</keyword>
<dbReference type="Proteomes" id="UP000298021">
    <property type="component" value="Unassembled WGS sequence"/>
</dbReference>
<dbReference type="SUPFAM" id="SSF51215">
    <property type="entry name" value="Regulatory protein AraC"/>
    <property type="match status" value="1"/>
</dbReference>
<organism evidence="5 6">
    <name type="scientific">Companilactobacillus suantsaicola</name>
    <dbReference type="NCBI Taxonomy" id="2487723"/>
    <lineage>
        <taxon>Bacteria</taxon>
        <taxon>Bacillati</taxon>
        <taxon>Bacillota</taxon>
        <taxon>Bacilli</taxon>
        <taxon>Lactobacillales</taxon>
        <taxon>Lactobacillaceae</taxon>
        <taxon>Companilactobacillus</taxon>
    </lineage>
</organism>
<dbReference type="SMART" id="SM00342">
    <property type="entry name" value="HTH_ARAC"/>
    <property type="match status" value="1"/>
</dbReference>
<dbReference type="GO" id="GO:0043565">
    <property type="term" value="F:sequence-specific DNA binding"/>
    <property type="evidence" value="ECO:0007669"/>
    <property type="project" value="InterPro"/>
</dbReference>
<keyword evidence="6" id="KW-1185">Reference proteome</keyword>
<dbReference type="InterPro" id="IPR003313">
    <property type="entry name" value="AraC-bd"/>
</dbReference>
<dbReference type="Gene3D" id="1.10.10.60">
    <property type="entry name" value="Homeodomain-like"/>
    <property type="match status" value="1"/>
</dbReference>
<dbReference type="RefSeq" id="WP_135373833.1">
    <property type="nucleotide sequence ID" value="NZ_RKLY01000028.1"/>
</dbReference>
<dbReference type="InterPro" id="IPR018062">
    <property type="entry name" value="HTH_AraC-typ_CS"/>
</dbReference>
<reference evidence="5 6" key="1">
    <citation type="submission" date="2018-10" db="EMBL/GenBank/DDBJ databases">
        <title>Lactobacillus sp. R7 and Lactobacillus sp. R19 isolated from fermented mustard green product of Taiwan.</title>
        <authorList>
            <person name="Lin S.-T."/>
        </authorList>
    </citation>
    <scope>NUCLEOTIDE SEQUENCE [LARGE SCALE GENOMIC DNA]</scope>
    <source>
        <strain evidence="5 6">BCRC 81127</strain>
    </source>
</reference>
<dbReference type="PANTHER" id="PTHR43280">
    <property type="entry name" value="ARAC-FAMILY TRANSCRIPTIONAL REGULATOR"/>
    <property type="match status" value="1"/>
</dbReference>
<keyword evidence="2" id="KW-0238">DNA-binding</keyword>
<evidence type="ECO:0000313" key="6">
    <source>
        <dbReference type="Proteomes" id="UP000298021"/>
    </source>
</evidence>
<dbReference type="SUPFAM" id="SSF46689">
    <property type="entry name" value="Homeodomain-like"/>
    <property type="match status" value="1"/>
</dbReference>
<gene>
    <name evidence="5" type="ORF">EGT49_09830</name>
</gene>
<feature type="domain" description="HTH araC/xylS-type" evidence="4">
    <location>
        <begin position="179"/>
        <end position="277"/>
    </location>
</feature>
<dbReference type="PROSITE" id="PS01124">
    <property type="entry name" value="HTH_ARAC_FAMILY_2"/>
    <property type="match status" value="1"/>
</dbReference>
<comment type="caution">
    <text evidence="5">The sequence shown here is derived from an EMBL/GenBank/DDBJ whole genome shotgun (WGS) entry which is preliminary data.</text>
</comment>
<evidence type="ECO:0000313" key="5">
    <source>
        <dbReference type="EMBL" id="TGD22010.1"/>
    </source>
</evidence>
<dbReference type="InterPro" id="IPR037923">
    <property type="entry name" value="HTH-like"/>
</dbReference>
<protein>
    <submittedName>
        <fullName evidence="5">AraC family transcriptional regulator</fullName>
    </submittedName>
</protein>
<evidence type="ECO:0000259" key="4">
    <source>
        <dbReference type="PROSITE" id="PS01124"/>
    </source>
</evidence>